<organism evidence="2 3">
    <name type="scientific">Halococcoides cellulosivorans</name>
    <dbReference type="NCBI Taxonomy" id="1679096"/>
    <lineage>
        <taxon>Archaea</taxon>
        <taxon>Methanobacteriati</taxon>
        <taxon>Methanobacteriota</taxon>
        <taxon>Stenosarchaea group</taxon>
        <taxon>Halobacteria</taxon>
        <taxon>Halobacteriales</taxon>
        <taxon>Haloarculaceae</taxon>
        <taxon>Halococcoides</taxon>
    </lineage>
</organism>
<reference evidence="2 3" key="1">
    <citation type="submission" date="2018-04" db="EMBL/GenBank/DDBJ databases">
        <title>Halococcoides cellulosivorans gen. nov., sp. nov., an extremely halophilic cellulose-utilizing haloarchaeon from hypersaline lakes.</title>
        <authorList>
            <person name="Sorokin D.Y."/>
            <person name="Toshchakov S.V."/>
            <person name="Samarov N.I."/>
            <person name="Korzhenkov A."/>
            <person name="Kublanov I.V."/>
        </authorList>
    </citation>
    <scope>NUCLEOTIDE SEQUENCE [LARGE SCALE GENOMIC DNA]</scope>
    <source>
        <strain evidence="2 3">HArcel1</strain>
    </source>
</reference>
<evidence type="ECO:0000313" key="2">
    <source>
        <dbReference type="EMBL" id="AWB26721.1"/>
    </source>
</evidence>
<proteinExistence type="predicted"/>
<gene>
    <name evidence="2" type="ORF">HARCEL1_02820</name>
</gene>
<dbReference type="EMBL" id="CP028858">
    <property type="protein sequence ID" value="AWB26721.1"/>
    <property type="molecule type" value="Genomic_DNA"/>
</dbReference>
<accession>A0A2R4WYW6</accession>
<dbReference type="AlphaFoldDB" id="A0A2R4WYW6"/>
<evidence type="ECO:0000313" key="3">
    <source>
        <dbReference type="Proteomes" id="UP000244727"/>
    </source>
</evidence>
<dbReference type="Proteomes" id="UP000244727">
    <property type="component" value="Chromosome"/>
</dbReference>
<feature type="region of interest" description="Disordered" evidence="1">
    <location>
        <begin position="28"/>
        <end position="72"/>
    </location>
</feature>
<dbReference type="KEGG" id="harc:HARCEL1_02820"/>
<sequence length="230" mass="24172">MVDTSLVLAANLEQPVAALEAKIDRLASEDGTTVTDDGEDLEPAADHEAVRGSDAEPDYDGVYTGPYAESLDPDAMDEEEFTDAWDRMNSEERGRFVSQQFGSHETGNEYLEAISNDAVKGAISGGISGYKEAGKHPVGKTGTMAMVTAGAVIGAGKGGFQGLAGKGAEDTTSRMSRAKSLPRSVAGSIKNLGSEVRDGWTDFEMSEGLTGKVGDYVGMGNTTDSHDKYD</sequence>
<keyword evidence="3" id="KW-1185">Reference proteome</keyword>
<evidence type="ECO:0000256" key="1">
    <source>
        <dbReference type="SAM" id="MobiDB-lite"/>
    </source>
</evidence>
<protein>
    <submittedName>
        <fullName evidence="2">Uncharacterized protein</fullName>
    </submittedName>
</protein>
<name>A0A2R4WYW6_9EURY</name>
<feature type="compositionally biased region" description="Basic and acidic residues" evidence="1">
    <location>
        <begin position="44"/>
        <end position="54"/>
    </location>
</feature>